<accession>A0A5C8KY33</accession>
<sequence>MAGTAPGAPSPPQRRWVRNEILPLLLLLLLLGAARSSFANHYHVPSSSMEPTLEPGDRVLVDMSAYGLRLPFTKIRPFTASPPRPGDVAIFDSPSDGVLMIKRVVAVAGDQVELFRGSLSINGQRLAGEVRADTEHFGDREVRIKLDRGGGPDIMRMQVPEGHVLVLGDYRGNSVDSRYYGLIATSELYGRATRVYYRRNEGFVWRPL</sequence>
<dbReference type="PRINTS" id="PR00727">
    <property type="entry name" value="LEADERPTASE"/>
</dbReference>
<keyword evidence="3 6" id="KW-0645">Protease</keyword>
<keyword evidence="4 6" id="KW-0378">Hydrolase</keyword>
<evidence type="ECO:0000313" key="9">
    <source>
        <dbReference type="Proteomes" id="UP000321248"/>
    </source>
</evidence>
<feature type="active site" evidence="5">
    <location>
        <position position="48"/>
    </location>
</feature>
<evidence type="ECO:0000256" key="4">
    <source>
        <dbReference type="ARBA" id="ARBA00022801"/>
    </source>
</evidence>
<dbReference type="PROSITE" id="PS00501">
    <property type="entry name" value="SPASE_I_1"/>
    <property type="match status" value="1"/>
</dbReference>
<dbReference type="GO" id="GO:0009003">
    <property type="term" value="F:signal peptidase activity"/>
    <property type="evidence" value="ECO:0007669"/>
    <property type="project" value="UniProtKB-EC"/>
</dbReference>
<feature type="active site" evidence="5">
    <location>
        <position position="102"/>
    </location>
</feature>
<evidence type="ECO:0000256" key="6">
    <source>
        <dbReference type="RuleBase" id="RU362042"/>
    </source>
</evidence>
<organism evidence="8 9">
    <name type="scientific">Alkalisalibacterium limincola</name>
    <dbReference type="NCBI Taxonomy" id="2699169"/>
    <lineage>
        <taxon>Bacteria</taxon>
        <taxon>Pseudomonadati</taxon>
        <taxon>Pseudomonadota</taxon>
        <taxon>Gammaproteobacteria</taxon>
        <taxon>Lysobacterales</taxon>
        <taxon>Lysobacteraceae</taxon>
        <taxon>Alkalisalibacterium</taxon>
    </lineage>
</organism>
<dbReference type="SUPFAM" id="SSF51306">
    <property type="entry name" value="LexA/Signal peptidase"/>
    <property type="match status" value="1"/>
</dbReference>
<dbReference type="InterPro" id="IPR036286">
    <property type="entry name" value="LexA/Signal_pep-like_sf"/>
</dbReference>
<dbReference type="RefSeq" id="WP_147890399.1">
    <property type="nucleotide sequence ID" value="NZ_VRTS01000001.1"/>
</dbReference>
<dbReference type="Gene3D" id="2.10.109.10">
    <property type="entry name" value="Umud Fragment, subunit A"/>
    <property type="match status" value="1"/>
</dbReference>
<evidence type="ECO:0000256" key="2">
    <source>
        <dbReference type="ARBA" id="ARBA00019232"/>
    </source>
</evidence>
<comment type="subcellular location">
    <subcellularLocation>
        <location evidence="6">Membrane</location>
        <topology evidence="6">Multi-pass membrane protein</topology>
    </subcellularLocation>
</comment>
<dbReference type="OrthoDB" id="9815782at2"/>
<gene>
    <name evidence="8" type="primary">lepB</name>
    <name evidence="8" type="ORF">FU658_00985</name>
</gene>
<dbReference type="GO" id="GO:0004252">
    <property type="term" value="F:serine-type endopeptidase activity"/>
    <property type="evidence" value="ECO:0007669"/>
    <property type="project" value="InterPro"/>
</dbReference>
<evidence type="ECO:0000256" key="5">
    <source>
        <dbReference type="PIRSR" id="PIRSR600223-1"/>
    </source>
</evidence>
<feature type="domain" description="Peptidase S26" evidence="7">
    <location>
        <begin position="22"/>
        <end position="196"/>
    </location>
</feature>
<dbReference type="InterPro" id="IPR019533">
    <property type="entry name" value="Peptidase_S26"/>
</dbReference>
<reference evidence="8 9" key="1">
    <citation type="submission" date="2019-08" db="EMBL/GenBank/DDBJ databases">
        <authorList>
            <person name="Karlyshev A.V."/>
        </authorList>
    </citation>
    <scope>NUCLEOTIDE SEQUENCE [LARGE SCALE GENOMIC DNA]</scope>
    <source>
        <strain evidence="8 9">Alg18-2.2</strain>
    </source>
</reference>
<keyword evidence="9" id="KW-1185">Reference proteome</keyword>
<name>A0A5C8KY33_9GAMM</name>
<dbReference type="GO" id="GO:0006465">
    <property type="term" value="P:signal peptide processing"/>
    <property type="evidence" value="ECO:0007669"/>
    <property type="project" value="InterPro"/>
</dbReference>
<dbReference type="CDD" id="cd06530">
    <property type="entry name" value="S26_SPase_I"/>
    <property type="match status" value="1"/>
</dbReference>
<dbReference type="GO" id="GO:0016020">
    <property type="term" value="C:membrane"/>
    <property type="evidence" value="ECO:0007669"/>
    <property type="project" value="UniProtKB-SubCell"/>
</dbReference>
<evidence type="ECO:0000256" key="3">
    <source>
        <dbReference type="ARBA" id="ARBA00022670"/>
    </source>
</evidence>
<protein>
    <recommendedName>
        <fullName evidence="2 6">Signal peptidase I</fullName>
        <ecNumber evidence="6">3.4.21.89</ecNumber>
    </recommendedName>
</protein>
<dbReference type="InterPro" id="IPR000223">
    <property type="entry name" value="Pept_S26A_signal_pept_1"/>
</dbReference>
<comment type="catalytic activity">
    <reaction evidence="6">
        <text>Cleavage of hydrophobic, N-terminal signal or leader sequences from secreted and periplasmic proteins.</text>
        <dbReference type="EC" id="3.4.21.89"/>
    </reaction>
</comment>
<dbReference type="PANTHER" id="PTHR43390:SF1">
    <property type="entry name" value="CHLOROPLAST PROCESSING PEPTIDASE"/>
    <property type="match status" value="1"/>
</dbReference>
<evidence type="ECO:0000259" key="7">
    <source>
        <dbReference type="Pfam" id="PF10502"/>
    </source>
</evidence>
<dbReference type="NCBIfam" id="TIGR02227">
    <property type="entry name" value="sigpep_I_bact"/>
    <property type="match status" value="1"/>
</dbReference>
<comment type="similarity">
    <text evidence="1 6">Belongs to the peptidase S26 family.</text>
</comment>
<dbReference type="InterPro" id="IPR019756">
    <property type="entry name" value="Pept_S26A_signal_pept_1_Ser-AS"/>
</dbReference>
<dbReference type="Pfam" id="PF10502">
    <property type="entry name" value="Peptidase_S26"/>
    <property type="match status" value="1"/>
</dbReference>
<dbReference type="PANTHER" id="PTHR43390">
    <property type="entry name" value="SIGNAL PEPTIDASE I"/>
    <property type="match status" value="1"/>
</dbReference>
<dbReference type="AlphaFoldDB" id="A0A5C8KY33"/>
<proteinExistence type="inferred from homology"/>
<evidence type="ECO:0000256" key="1">
    <source>
        <dbReference type="ARBA" id="ARBA00009370"/>
    </source>
</evidence>
<dbReference type="EMBL" id="VRTS01000001">
    <property type="protein sequence ID" value="TXK65726.1"/>
    <property type="molecule type" value="Genomic_DNA"/>
</dbReference>
<dbReference type="EC" id="3.4.21.89" evidence="6"/>
<evidence type="ECO:0000313" key="8">
    <source>
        <dbReference type="EMBL" id="TXK65726.1"/>
    </source>
</evidence>
<comment type="caution">
    <text evidence="8">The sequence shown here is derived from an EMBL/GenBank/DDBJ whole genome shotgun (WGS) entry which is preliminary data.</text>
</comment>
<dbReference type="Proteomes" id="UP000321248">
    <property type="component" value="Unassembled WGS sequence"/>
</dbReference>